<evidence type="ECO:0000313" key="2">
    <source>
        <dbReference type="Proteomes" id="UP000054815"/>
    </source>
</evidence>
<protein>
    <submittedName>
        <fullName evidence="1">Uncharacterized protein</fullName>
    </submittedName>
</protein>
<dbReference type="AlphaFoldDB" id="A0A0V0YJ35"/>
<proteinExistence type="predicted"/>
<dbReference type="Proteomes" id="UP000054815">
    <property type="component" value="Unassembled WGS sequence"/>
</dbReference>
<gene>
    <name evidence="1" type="ORF">T4E_10402</name>
</gene>
<evidence type="ECO:0000313" key="1">
    <source>
        <dbReference type="EMBL" id="KRY00367.1"/>
    </source>
</evidence>
<accession>A0A0V0YJ35</accession>
<comment type="caution">
    <text evidence="1">The sequence shown here is derived from an EMBL/GenBank/DDBJ whole genome shotgun (WGS) entry which is preliminary data.</text>
</comment>
<reference evidence="1 2" key="1">
    <citation type="submission" date="2015-01" db="EMBL/GenBank/DDBJ databases">
        <title>Evolution of Trichinella species and genotypes.</title>
        <authorList>
            <person name="Korhonen P.K."/>
            <person name="Edoardo P."/>
            <person name="Giuseppe L.R."/>
            <person name="Gasser R.B."/>
        </authorList>
    </citation>
    <scope>NUCLEOTIDE SEQUENCE [LARGE SCALE GENOMIC DNA]</scope>
    <source>
        <strain evidence="1">ISS141</strain>
    </source>
</reference>
<sequence>MQGMQALIGWFPPRSTLAKIFARQRPLIWDDVKMRIEIVPCVLKMKSIFEKRRKKNKSQI</sequence>
<dbReference type="EMBL" id="JYDU01000009">
    <property type="protein sequence ID" value="KRY00367.1"/>
    <property type="molecule type" value="Genomic_DNA"/>
</dbReference>
<name>A0A0V0YJ35_TRIPS</name>
<organism evidence="1 2">
    <name type="scientific">Trichinella pseudospiralis</name>
    <name type="common">Parasitic roundworm</name>
    <dbReference type="NCBI Taxonomy" id="6337"/>
    <lineage>
        <taxon>Eukaryota</taxon>
        <taxon>Metazoa</taxon>
        <taxon>Ecdysozoa</taxon>
        <taxon>Nematoda</taxon>
        <taxon>Enoplea</taxon>
        <taxon>Dorylaimia</taxon>
        <taxon>Trichinellida</taxon>
        <taxon>Trichinellidae</taxon>
        <taxon>Trichinella</taxon>
    </lineage>
</organism>